<gene>
    <name evidence="1" type="ORF">NQ315_010360</name>
</gene>
<comment type="caution">
    <text evidence="1">The sequence shown here is derived from an EMBL/GenBank/DDBJ whole genome shotgun (WGS) entry which is preliminary data.</text>
</comment>
<protein>
    <submittedName>
        <fullName evidence="1">Uncharacterized protein</fullName>
    </submittedName>
</protein>
<proteinExistence type="predicted"/>
<evidence type="ECO:0000313" key="2">
    <source>
        <dbReference type="Proteomes" id="UP001159042"/>
    </source>
</evidence>
<dbReference type="EMBL" id="JANEYG010000004">
    <property type="protein sequence ID" value="KAJ8923778.1"/>
    <property type="molecule type" value="Genomic_DNA"/>
</dbReference>
<name>A0AAV8WBV8_9CUCU</name>
<organism evidence="1 2">
    <name type="scientific">Exocentrus adspersus</name>
    <dbReference type="NCBI Taxonomy" id="1586481"/>
    <lineage>
        <taxon>Eukaryota</taxon>
        <taxon>Metazoa</taxon>
        <taxon>Ecdysozoa</taxon>
        <taxon>Arthropoda</taxon>
        <taxon>Hexapoda</taxon>
        <taxon>Insecta</taxon>
        <taxon>Pterygota</taxon>
        <taxon>Neoptera</taxon>
        <taxon>Endopterygota</taxon>
        <taxon>Coleoptera</taxon>
        <taxon>Polyphaga</taxon>
        <taxon>Cucujiformia</taxon>
        <taxon>Chrysomeloidea</taxon>
        <taxon>Cerambycidae</taxon>
        <taxon>Lamiinae</taxon>
        <taxon>Acanthocinini</taxon>
        <taxon>Exocentrus</taxon>
    </lineage>
</organism>
<sequence length="59" mass="6934">MAYEMPLKIVPRGDNIVPNLNAIPNFNTKKNKPKIHRKKPFPYCINHSWNVGKRRLMFG</sequence>
<dbReference type="Proteomes" id="UP001159042">
    <property type="component" value="Unassembled WGS sequence"/>
</dbReference>
<accession>A0AAV8WBV8</accession>
<dbReference type="AlphaFoldDB" id="A0AAV8WBV8"/>
<reference evidence="1 2" key="1">
    <citation type="journal article" date="2023" name="Insect Mol. Biol.">
        <title>Genome sequencing provides insights into the evolution of gene families encoding plant cell wall-degrading enzymes in longhorned beetles.</title>
        <authorList>
            <person name="Shin N.R."/>
            <person name="Okamura Y."/>
            <person name="Kirsch R."/>
            <person name="Pauchet Y."/>
        </authorList>
    </citation>
    <scope>NUCLEOTIDE SEQUENCE [LARGE SCALE GENOMIC DNA]</scope>
    <source>
        <strain evidence="1">EAD_L_NR</strain>
    </source>
</reference>
<evidence type="ECO:0000313" key="1">
    <source>
        <dbReference type="EMBL" id="KAJ8923778.1"/>
    </source>
</evidence>
<keyword evidence="2" id="KW-1185">Reference proteome</keyword>